<dbReference type="AlphaFoldDB" id="A0A7U7G818"/>
<keyword evidence="2" id="KW-1185">Reference proteome</keyword>
<evidence type="ECO:0000313" key="1">
    <source>
        <dbReference type="EMBL" id="CDH43250.1"/>
    </source>
</evidence>
<dbReference type="Proteomes" id="UP000019184">
    <property type="component" value="Unassembled WGS sequence"/>
</dbReference>
<accession>A0A7U7G818</accession>
<proteinExistence type="predicted"/>
<reference evidence="1 2" key="1">
    <citation type="journal article" date="2014" name="ISME J.">
        <title>Candidatus Competibacter-lineage genomes retrieved from metagenomes reveal functional metabolic diversity.</title>
        <authorList>
            <person name="McIlroy S.J."/>
            <person name="Albertsen M."/>
            <person name="Andresen E.K."/>
            <person name="Saunders A.M."/>
            <person name="Kristiansen R."/>
            <person name="Stokholm-Bjerregaard M."/>
            <person name="Nielsen K.L."/>
            <person name="Nielsen P.H."/>
        </authorList>
    </citation>
    <scope>NUCLEOTIDE SEQUENCE [LARGE SCALE GENOMIC DNA]</scope>
    <source>
        <strain evidence="1 2">Run_B_J11</strain>
    </source>
</reference>
<dbReference type="EMBL" id="CBTK010000014">
    <property type="protein sequence ID" value="CDH43250.1"/>
    <property type="molecule type" value="Genomic_DNA"/>
</dbReference>
<name>A0A7U7G818_9GAMM</name>
<organism evidence="1 2">
    <name type="scientific">Candidatus Contendobacter odensis Run_B_J11</name>
    <dbReference type="NCBI Taxonomy" id="1400861"/>
    <lineage>
        <taxon>Bacteria</taxon>
        <taxon>Pseudomonadati</taxon>
        <taxon>Pseudomonadota</taxon>
        <taxon>Gammaproteobacteria</taxon>
        <taxon>Candidatus Competibacteraceae</taxon>
        <taxon>Candidatus Contendibacter</taxon>
    </lineage>
</organism>
<gene>
    <name evidence="1" type="ORF">BN874_1100031</name>
</gene>
<comment type="caution">
    <text evidence="1">The sequence shown here is derived from an EMBL/GenBank/DDBJ whole genome shotgun (WGS) entry which is preliminary data.</text>
</comment>
<dbReference type="AntiFam" id="ANF00031">
    <property type="entry name" value="Antisense to tmRNA"/>
</dbReference>
<evidence type="ECO:0000313" key="2">
    <source>
        <dbReference type="Proteomes" id="UP000019184"/>
    </source>
</evidence>
<protein>
    <submittedName>
        <fullName evidence="1">Uncharacterized protein</fullName>
    </submittedName>
</protein>
<sequence length="86" mass="9406">MKPGKSSIWWRRGESNPRPQILCPRPYMLSQVFDLTFHNPTGRAVNGGSGKVLTPLPRTGLARACVSRPLSAPEGSEPHKQVSVRG</sequence>